<dbReference type="InterPro" id="IPR001647">
    <property type="entry name" value="HTH_TetR"/>
</dbReference>
<dbReference type="PANTHER" id="PTHR30055:SF234">
    <property type="entry name" value="HTH-TYPE TRANSCRIPTIONAL REGULATOR BETI"/>
    <property type="match status" value="1"/>
</dbReference>
<evidence type="ECO:0000259" key="5">
    <source>
        <dbReference type="PROSITE" id="PS50977"/>
    </source>
</evidence>
<comment type="caution">
    <text evidence="6">The sequence shown here is derived from an EMBL/GenBank/DDBJ whole genome shotgun (WGS) entry which is preliminary data.</text>
</comment>
<evidence type="ECO:0000313" key="7">
    <source>
        <dbReference type="Proteomes" id="UP000527616"/>
    </source>
</evidence>
<proteinExistence type="predicted"/>
<dbReference type="InterPro" id="IPR050109">
    <property type="entry name" value="HTH-type_TetR-like_transc_reg"/>
</dbReference>
<keyword evidence="1" id="KW-0805">Transcription regulation</keyword>
<dbReference type="SUPFAM" id="SSF48498">
    <property type="entry name" value="Tetracyclin repressor-like, C-terminal domain"/>
    <property type="match status" value="1"/>
</dbReference>
<accession>A0A7Z0D6Y6</accession>
<name>A0A7Z0D6Y6_9ACTN</name>
<dbReference type="PRINTS" id="PR00455">
    <property type="entry name" value="HTHTETR"/>
</dbReference>
<evidence type="ECO:0000313" key="6">
    <source>
        <dbReference type="EMBL" id="NYI70028.1"/>
    </source>
</evidence>
<dbReference type="Gene3D" id="1.10.357.10">
    <property type="entry name" value="Tetracycline Repressor, domain 2"/>
    <property type="match status" value="1"/>
</dbReference>
<dbReference type="InterPro" id="IPR009057">
    <property type="entry name" value="Homeodomain-like_sf"/>
</dbReference>
<dbReference type="GO" id="GO:0000976">
    <property type="term" value="F:transcription cis-regulatory region binding"/>
    <property type="evidence" value="ECO:0007669"/>
    <property type="project" value="TreeGrafter"/>
</dbReference>
<dbReference type="PROSITE" id="PS50977">
    <property type="entry name" value="HTH_TETR_2"/>
    <property type="match status" value="1"/>
</dbReference>
<dbReference type="Pfam" id="PF00440">
    <property type="entry name" value="TetR_N"/>
    <property type="match status" value="1"/>
</dbReference>
<keyword evidence="3" id="KW-0804">Transcription</keyword>
<dbReference type="InterPro" id="IPR036271">
    <property type="entry name" value="Tet_transcr_reg_TetR-rel_C_sf"/>
</dbReference>
<dbReference type="PANTHER" id="PTHR30055">
    <property type="entry name" value="HTH-TYPE TRANSCRIPTIONAL REGULATOR RUTR"/>
    <property type="match status" value="1"/>
</dbReference>
<organism evidence="6 7">
    <name type="scientific">Naumannella cuiyingiana</name>
    <dbReference type="NCBI Taxonomy" id="1347891"/>
    <lineage>
        <taxon>Bacteria</taxon>
        <taxon>Bacillati</taxon>
        <taxon>Actinomycetota</taxon>
        <taxon>Actinomycetes</taxon>
        <taxon>Propionibacteriales</taxon>
        <taxon>Propionibacteriaceae</taxon>
        <taxon>Naumannella</taxon>
    </lineage>
</organism>
<gene>
    <name evidence="6" type="ORF">GGQ54_000588</name>
</gene>
<evidence type="ECO:0000256" key="1">
    <source>
        <dbReference type="ARBA" id="ARBA00023015"/>
    </source>
</evidence>
<dbReference type="InterPro" id="IPR041479">
    <property type="entry name" value="TetR_CgmR_C"/>
</dbReference>
<dbReference type="Proteomes" id="UP000527616">
    <property type="component" value="Unassembled WGS sequence"/>
</dbReference>
<dbReference type="SUPFAM" id="SSF46689">
    <property type="entry name" value="Homeodomain-like"/>
    <property type="match status" value="1"/>
</dbReference>
<dbReference type="EMBL" id="JACBZS010000001">
    <property type="protein sequence ID" value="NYI70028.1"/>
    <property type="molecule type" value="Genomic_DNA"/>
</dbReference>
<protein>
    <submittedName>
        <fullName evidence="6">AcrR family transcriptional regulator</fullName>
    </submittedName>
</protein>
<dbReference type="Pfam" id="PF17937">
    <property type="entry name" value="TetR_C_28"/>
    <property type="match status" value="1"/>
</dbReference>
<sequence length="171" mass="18254">MTSRDRILDAAGRILVRDGGDAVTIAAVAREAGVSKGGLFYHFASKELLIDGLIARYVATFDELIIGAGEEPGAATEAYLRSAERTSGPAGQPVIALLAAAVVNPRALDSLRERYRAWQDRLDRDGVPAEVAATIRFAVDGLWLADTLDLAPARGAARQRMIGELRALLAR</sequence>
<reference evidence="6 7" key="1">
    <citation type="submission" date="2020-07" db="EMBL/GenBank/DDBJ databases">
        <title>Sequencing the genomes of 1000 actinobacteria strains.</title>
        <authorList>
            <person name="Klenk H.-P."/>
        </authorList>
    </citation>
    <scope>NUCLEOTIDE SEQUENCE [LARGE SCALE GENOMIC DNA]</scope>
    <source>
        <strain evidence="6 7">DSM 103164</strain>
    </source>
</reference>
<dbReference type="AlphaFoldDB" id="A0A7Z0D6Y6"/>
<dbReference type="GO" id="GO:0003700">
    <property type="term" value="F:DNA-binding transcription factor activity"/>
    <property type="evidence" value="ECO:0007669"/>
    <property type="project" value="TreeGrafter"/>
</dbReference>
<feature type="DNA-binding region" description="H-T-H motif" evidence="4">
    <location>
        <begin position="24"/>
        <end position="43"/>
    </location>
</feature>
<evidence type="ECO:0000256" key="3">
    <source>
        <dbReference type="ARBA" id="ARBA00023163"/>
    </source>
</evidence>
<feature type="domain" description="HTH tetR-type" evidence="5">
    <location>
        <begin position="1"/>
        <end position="61"/>
    </location>
</feature>
<dbReference type="RefSeq" id="WP_343045837.1">
    <property type="nucleotide sequence ID" value="NZ_JACBZS010000001.1"/>
</dbReference>
<evidence type="ECO:0000256" key="4">
    <source>
        <dbReference type="PROSITE-ProRule" id="PRU00335"/>
    </source>
</evidence>
<keyword evidence="7" id="KW-1185">Reference proteome</keyword>
<keyword evidence="2 4" id="KW-0238">DNA-binding</keyword>
<evidence type="ECO:0000256" key="2">
    <source>
        <dbReference type="ARBA" id="ARBA00023125"/>
    </source>
</evidence>